<comment type="caution">
    <text evidence="2">The sequence shown here is derived from an EMBL/GenBank/DDBJ whole genome shotgun (WGS) entry which is preliminary data.</text>
</comment>
<name>A0ABW0WL31_STRNO</name>
<dbReference type="Proteomes" id="UP001596065">
    <property type="component" value="Unassembled WGS sequence"/>
</dbReference>
<organism evidence="2 3">
    <name type="scientific">Streptomyces nogalater</name>
    <dbReference type="NCBI Taxonomy" id="38314"/>
    <lineage>
        <taxon>Bacteria</taxon>
        <taxon>Bacillati</taxon>
        <taxon>Actinomycetota</taxon>
        <taxon>Actinomycetes</taxon>
        <taxon>Kitasatosporales</taxon>
        <taxon>Streptomycetaceae</taxon>
        <taxon>Streptomyces</taxon>
    </lineage>
</organism>
<dbReference type="EMBL" id="JBHSOE010000032">
    <property type="protein sequence ID" value="MFC5657689.1"/>
    <property type="molecule type" value="Genomic_DNA"/>
</dbReference>
<gene>
    <name evidence="2" type="ORF">ACFP3J_19630</name>
</gene>
<dbReference type="InterPro" id="IPR045372">
    <property type="entry name" value="YidB"/>
</dbReference>
<dbReference type="InterPro" id="IPR027405">
    <property type="entry name" value="YidB-like"/>
</dbReference>
<dbReference type="SUPFAM" id="SSF140804">
    <property type="entry name" value="YidB-like"/>
    <property type="match status" value="1"/>
</dbReference>
<feature type="region of interest" description="Disordered" evidence="1">
    <location>
        <begin position="1"/>
        <end position="39"/>
    </location>
</feature>
<evidence type="ECO:0000313" key="2">
    <source>
        <dbReference type="EMBL" id="MFC5657689.1"/>
    </source>
</evidence>
<dbReference type="Pfam" id="PF20159">
    <property type="entry name" value="YidB"/>
    <property type="match status" value="1"/>
</dbReference>
<evidence type="ECO:0000313" key="3">
    <source>
        <dbReference type="Proteomes" id="UP001596065"/>
    </source>
</evidence>
<reference evidence="3" key="1">
    <citation type="journal article" date="2019" name="Int. J. Syst. Evol. Microbiol.">
        <title>The Global Catalogue of Microorganisms (GCM) 10K type strain sequencing project: providing services to taxonomists for standard genome sequencing and annotation.</title>
        <authorList>
            <consortium name="The Broad Institute Genomics Platform"/>
            <consortium name="The Broad Institute Genome Sequencing Center for Infectious Disease"/>
            <person name="Wu L."/>
            <person name="Ma J."/>
        </authorList>
    </citation>
    <scope>NUCLEOTIDE SEQUENCE [LARGE SCALE GENOMIC DNA]</scope>
    <source>
        <strain evidence="3">KCTC 5701</strain>
    </source>
</reference>
<evidence type="ECO:0000256" key="1">
    <source>
        <dbReference type="SAM" id="MobiDB-lite"/>
    </source>
</evidence>
<sequence length="143" mass="14953">MKVTLGPKSAMVAPAEERVREVGTEASPEGRHGVTPEISDPVIRDNLGALLSHLADQGYADHVGSWVSDSAANVPVTGEQLLSALPESAFAKAAGAAGLSVQEYADQLAEALPVLVDTTTPHGELPPEGEFERLVKRFVSIGE</sequence>
<proteinExistence type="predicted"/>
<dbReference type="Gene3D" id="1.10.10.690">
    <property type="entry name" value="YidB-like"/>
    <property type="match status" value="1"/>
</dbReference>
<protein>
    <submittedName>
        <fullName evidence="2">YidB family protein</fullName>
    </submittedName>
</protein>
<feature type="compositionally biased region" description="Basic and acidic residues" evidence="1">
    <location>
        <begin position="15"/>
        <end position="34"/>
    </location>
</feature>
<dbReference type="RefSeq" id="WP_344352359.1">
    <property type="nucleotide sequence ID" value="NZ_BAAASM010000060.1"/>
</dbReference>
<accession>A0ABW0WL31</accession>
<keyword evidence="3" id="KW-1185">Reference proteome</keyword>